<evidence type="ECO:0000313" key="2">
    <source>
        <dbReference type="Proteomes" id="UP000176204"/>
    </source>
</evidence>
<dbReference type="AlphaFoldDB" id="A0A1C7PII0"/>
<dbReference type="RefSeq" id="WP_067772160.1">
    <property type="nucleotide sequence ID" value="NZ_LIGX01000002.1"/>
</dbReference>
<evidence type="ECO:0000313" key="1">
    <source>
        <dbReference type="EMBL" id="SEH70500.1"/>
    </source>
</evidence>
<reference evidence="2" key="1">
    <citation type="submission" date="2016-09" db="EMBL/GenBank/DDBJ databases">
        <authorList>
            <person name="Koehorst J."/>
        </authorList>
    </citation>
    <scope>NUCLEOTIDE SEQUENCE [LARGE SCALE GENOMIC DNA]</scope>
</reference>
<gene>
    <name evidence="1" type="ORF">PYTT_0105</name>
</gene>
<keyword evidence="2" id="KW-1185">Reference proteome</keyword>
<accession>A0A1C7PII0</accession>
<sequence length="475" mass="53316">MFTLLTLACTAYLAEPKAEPPAIPAAAPAAATIVSPALRQELSIAIGKKLRFFIPMVPPDRIDLDIVEQSFLRHVDTTKQPEELYEQYSREYAALNEIFKLYNKAADKENETVDAGFMLNHARKPGVATLDNGVQYIALGQNMGGSSRIENATGVRTSTLGGKAFRIYGGPVENKGTGTPPLPACIRSYWLQIPDARTWVFHIPRMLLTDEEMRTFPYARIYVYIVTLQDDNTAWDYYAMRPLPAQTATGETGITRSMVERHSAFTGMALALEYLRIHGLYRYSSAESNDIDRHTVIRTYLKLHEEVLPLEQPEQNLSGIFPQYLRILSARQAERDRLILQKKVAQGELHPLGHGIFYTSKADGNGSDTGFEEGRITGIASLEGRPRYFTGYPHPTSLPQGLDFIQDQIPPARAWNIYVPTSLLTRKEDLYPLTDRWGSIEDMQAEIGAWTSVIVYTLTVKQPARGRDTDIEDPE</sequence>
<protein>
    <submittedName>
        <fullName evidence="1">Uncharacterized protein</fullName>
    </submittedName>
</protein>
<dbReference type="Proteomes" id="UP000176204">
    <property type="component" value="Chromosome I"/>
</dbReference>
<dbReference type="KEGG" id="agl:PYTT_0105"/>
<organism evidence="1 2">
    <name type="scientific">Akkermansia glycaniphila</name>
    <dbReference type="NCBI Taxonomy" id="1679444"/>
    <lineage>
        <taxon>Bacteria</taxon>
        <taxon>Pseudomonadati</taxon>
        <taxon>Verrucomicrobiota</taxon>
        <taxon>Verrucomicrobiia</taxon>
        <taxon>Verrucomicrobiales</taxon>
        <taxon>Akkermansiaceae</taxon>
        <taxon>Akkermansia</taxon>
    </lineage>
</organism>
<dbReference type="EMBL" id="LT629973">
    <property type="protein sequence ID" value="SEH70500.1"/>
    <property type="molecule type" value="Genomic_DNA"/>
</dbReference>
<dbReference type="STRING" id="1679444.PYTT_0105"/>
<proteinExistence type="predicted"/>
<name>A0A1C7PII0_9BACT</name>